<evidence type="ECO:0000313" key="2">
    <source>
        <dbReference type="Proteomes" id="UP000195514"/>
    </source>
</evidence>
<accession>A0A1Y6K232</accession>
<name>A0A1Y6K232_9CHLR</name>
<protein>
    <submittedName>
        <fullName evidence="1">Uncharacterized protein</fullName>
    </submittedName>
</protein>
<dbReference type="EMBL" id="LT859958">
    <property type="protein sequence ID" value="SMX53721.1"/>
    <property type="molecule type" value="Genomic_DNA"/>
</dbReference>
<evidence type="ECO:0000313" key="1">
    <source>
        <dbReference type="EMBL" id="SMX53721.1"/>
    </source>
</evidence>
<dbReference type="KEGG" id="abat:CFX1CAM_0656"/>
<sequence length="73" mass="8270">MSENSLQLNHSEWLCRFFTTGFGQAFSTLGSHPTGFAFVWHLSETTLSTTVLTIRTRMKILLMARIDGLIFVC</sequence>
<reference evidence="2" key="1">
    <citation type="submission" date="2017-05" db="EMBL/GenBank/DDBJ databases">
        <authorList>
            <person name="Kirkegaard R."/>
            <person name="Mcilroy J S."/>
        </authorList>
    </citation>
    <scope>NUCLEOTIDE SEQUENCE [LARGE SCALE GENOMIC DNA]</scope>
</reference>
<keyword evidence="2" id="KW-1185">Reference proteome</keyword>
<proteinExistence type="predicted"/>
<dbReference type="Proteomes" id="UP000195514">
    <property type="component" value="Chromosome I"/>
</dbReference>
<organism evidence="1 2">
    <name type="scientific">Candidatus Brevifilum fermentans</name>
    <dbReference type="NCBI Taxonomy" id="1986204"/>
    <lineage>
        <taxon>Bacteria</taxon>
        <taxon>Bacillati</taxon>
        <taxon>Chloroflexota</taxon>
        <taxon>Anaerolineae</taxon>
        <taxon>Anaerolineales</taxon>
        <taxon>Anaerolineaceae</taxon>
        <taxon>Candidatus Brevifilum</taxon>
    </lineage>
</organism>
<dbReference type="AlphaFoldDB" id="A0A1Y6K232"/>
<gene>
    <name evidence="1" type="ORF">CFX1CAM_0656</name>
</gene>
<dbReference type="RefSeq" id="WP_087861644.1">
    <property type="nucleotide sequence ID" value="NZ_LT859958.1"/>
</dbReference>